<keyword evidence="1" id="KW-1133">Transmembrane helix</keyword>
<accession>A0A9J6P061</accession>
<reference evidence="2" key="1">
    <citation type="journal article" date="2021" name="mSystems">
        <title>Bacteria and Archaea Synergistically Convert Glycine Betaine to Biogenic Methane in the Formosa Cold Seep of the South China Sea.</title>
        <authorList>
            <person name="Li L."/>
            <person name="Zhang W."/>
            <person name="Zhang S."/>
            <person name="Song L."/>
            <person name="Sun Q."/>
            <person name="Zhang H."/>
            <person name="Xiang H."/>
            <person name="Dong X."/>
        </authorList>
    </citation>
    <scope>NUCLEOTIDE SEQUENCE</scope>
    <source>
        <strain evidence="2">ZWT</strain>
    </source>
</reference>
<organism evidence="2 3">
    <name type="scientific">Oceanirhabdus seepicola</name>
    <dbReference type="NCBI Taxonomy" id="2828781"/>
    <lineage>
        <taxon>Bacteria</taxon>
        <taxon>Bacillati</taxon>
        <taxon>Bacillota</taxon>
        <taxon>Clostridia</taxon>
        <taxon>Eubacteriales</taxon>
        <taxon>Clostridiaceae</taxon>
        <taxon>Oceanirhabdus</taxon>
    </lineage>
</organism>
<keyword evidence="3" id="KW-1185">Reference proteome</keyword>
<keyword evidence="1" id="KW-0812">Transmembrane</keyword>
<protein>
    <submittedName>
        <fullName evidence="2">Uncharacterized protein</fullName>
    </submittedName>
</protein>
<feature type="transmembrane region" description="Helical" evidence="1">
    <location>
        <begin position="12"/>
        <end position="30"/>
    </location>
</feature>
<name>A0A9J6P061_9CLOT</name>
<evidence type="ECO:0000313" key="3">
    <source>
        <dbReference type="Proteomes" id="UP001056429"/>
    </source>
</evidence>
<reference evidence="2" key="2">
    <citation type="submission" date="2021-04" db="EMBL/GenBank/DDBJ databases">
        <authorList>
            <person name="Dong X."/>
        </authorList>
    </citation>
    <scope>NUCLEOTIDE SEQUENCE</scope>
    <source>
        <strain evidence="2">ZWT</strain>
    </source>
</reference>
<dbReference type="Proteomes" id="UP001056429">
    <property type="component" value="Unassembled WGS sequence"/>
</dbReference>
<comment type="caution">
    <text evidence="2">The sequence shown here is derived from an EMBL/GenBank/DDBJ whole genome shotgun (WGS) entry which is preliminary data.</text>
</comment>
<dbReference type="RefSeq" id="WP_250858230.1">
    <property type="nucleotide sequence ID" value="NZ_JAGSOJ010000001.1"/>
</dbReference>
<gene>
    <name evidence="2" type="ORF">KDK92_05825</name>
</gene>
<keyword evidence="1" id="KW-0472">Membrane</keyword>
<evidence type="ECO:0000256" key="1">
    <source>
        <dbReference type="SAM" id="Phobius"/>
    </source>
</evidence>
<proteinExistence type="predicted"/>
<sequence>MEKGRFNISKKFLIIVSVILIIALIISYSLKGITYSSTTINDNINNRVMDIEYFYGIEERTYEFNEASEYEISASIKSGNIQMEIVDPNGNTVDNISFSKGENQKITGNKELPKGKYKFVLKGLFLKNAHIEIKFE</sequence>
<dbReference type="EMBL" id="JAGSOJ010000001">
    <property type="protein sequence ID" value="MCM1989253.1"/>
    <property type="molecule type" value="Genomic_DNA"/>
</dbReference>
<dbReference type="AlphaFoldDB" id="A0A9J6P061"/>
<evidence type="ECO:0000313" key="2">
    <source>
        <dbReference type="EMBL" id="MCM1989253.1"/>
    </source>
</evidence>